<feature type="transmembrane region" description="Helical" evidence="9">
    <location>
        <begin position="344"/>
        <end position="365"/>
    </location>
</feature>
<feature type="transmembrane region" description="Helical" evidence="9">
    <location>
        <begin position="268"/>
        <end position="291"/>
    </location>
</feature>
<feature type="transmembrane region" description="Helical" evidence="9">
    <location>
        <begin position="408"/>
        <end position="427"/>
    </location>
</feature>
<dbReference type="InterPro" id="IPR052180">
    <property type="entry name" value="NhaC_Na-H+_Antiporter"/>
</dbReference>
<evidence type="ECO:0000256" key="6">
    <source>
        <dbReference type="ARBA" id="ARBA00022989"/>
    </source>
</evidence>
<keyword evidence="6 9" id="KW-1133">Transmembrane helix</keyword>
<name>A0A923LDV5_9FIRM</name>
<dbReference type="InterPro" id="IPR004770">
    <property type="entry name" value="Na/H_antiport_NhaC"/>
</dbReference>
<dbReference type="Pfam" id="PF03553">
    <property type="entry name" value="Na_H_antiporter"/>
    <property type="match status" value="1"/>
</dbReference>
<evidence type="ECO:0000256" key="3">
    <source>
        <dbReference type="ARBA" id="ARBA00022449"/>
    </source>
</evidence>
<dbReference type="GO" id="GO:0015297">
    <property type="term" value="F:antiporter activity"/>
    <property type="evidence" value="ECO:0007669"/>
    <property type="project" value="UniProtKB-KW"/>
</dbReference>
<feature type="transmembrane region" description="Helical" evidence="9">
    <location>
        <begin position="311"/>
        <end position="332"/>
    </location>
</feature>
<organism evidence="11 12">
    <name type="scientific">Anaerosacchariphilus hominis</name>
    <dbReference type="NCBI Taxonomy" id="2763017"/>
    <lineage>
        <taxon>Bacteria</taxon>
        <taxon>Bacillati</taxon>
        <taxon>Bacillota</taxon>
        <taxon>Clostridia</taxon>
        <taxon>Lachnospirales</taxon>
        <taxon>Lachnospiraceae</taxon>
        <taxon>Anaerosacchariphilus</taxon>
    </lineage>
</organism>
<keyword evidence="2" id="KW-0813">Transport</keyword>
<keyword evidence="5 9" id="KW-0812">Transmembrane</keyword>
<feature type="transmembrane region" description="Helical" evidence="9">
    <location>
        <begin position="38"/>
        <end position="58"/>
    </location>
</feature>
<feature type="domain" description="Na+/H+ antiporter NhaC-like C-terminal" evidence="10">
    <location>
        <begin position="163"/>
        <end position="453"/>
    </location>
</feature>
<evidence type="ECO:0000256" key="2">
    <source>
        <dbReference type="ARBA" id="ARBA00022448"/>
    </source>
</evidence>
<feature type="transmembrane region" description="Helical" evidence="9">
    <location>
        <begin position="79"/>
        <end position="105"/>
    </location>
</feature>
<dbReference type="Proteomes" id="UP000649345">
    <property type="component" value="Unassembled WGS sequence"/>
</dbReference>
<evidence type="ECO:0000256" key="1">
    <source>
        <dbReference type="ARBA" id="ARBA00004651"/>
    </source>
</evidence>
<dbReference type="NCBIfam" id="TIGR00931">
    <property type="entry name" value="antiport_nhaC"/>
    <property type="match status" value="1"/>
</dbReference>
<evidence type="ECO:0000313" key="12">
    <source>
        <dbReference type="Proteomes" id="UP000649345"/>
    </source>
</evidence>
<proteinExistence type="inferred from homology"/>
<dbReference type="RefSeq" id="WP_186872592.1">
    <property type="nucleotide sequence ID" value="NZ_JACOOR010000008.1"/>
</dbReference>
<evidence type="ECO:0000256" key="4">
    <source>
        <dbReference type="ARBA" id="ARBA00022475"/>
    </source>
</evidence>
<evidence type="ECO:0000259" key="10">
    <source>
        <dbReference type="Pfam" id="PF03553"/>
    </source>
</evidence>
<sequence>MEKEPKKKREMNFLAAVLLFAIVCAAIAIQKAVFGGDMGAMFFMLWVILIPVGMFFGYSSHEMEEVALKFTQKALGAVFILLAAGALIGCWIASGTTPAIIYYGIKLINPKLFLVTALLLCSVVSLFCGTSSGTVGTAGVAMMGIGTSMGIPAPITAGAVICGAFFGDKMSPMSDTTILASSISEVNIFKHIRHMIYDQVPAYLISVVFFLVLGLRYNGDVASAYSAQLMDGLQSNFRLGLVAFIPLIITGVLLALKQSALLSILGGAVSSILVAIFYQGMGVADAFNVFYNGFSIDTDIDALATLLNRGGIASMWSLAGITLFGFTVAGMLDHMGVIQKLAEAMMKCVHTPVGVSVMTIVFGFLGNAIAFSQNFAIVMTGTLMAPVYSKYNMQPKNCSRDLEAGGTYGAMFIPWNANAVFAVATLGVGVTEYLPYIPLLYLTPIIVILYTIFRFKLDKIYDDAGYVDVSDRLAADPERQKEIAS</sequence>
<accession>A0A923LDV5</accession>
<comment type="subcellular location">
    <subcellularLocation>
        <location evidence="1">Cell membrane</location>
        <topology evidence="1">Multi-pass membrane protein</topology>
    </subcellularLocation>
</comment>
<feature type="transmembrane region" description="Helical" evidence="9">
    <location>
        <begin position="237"/>
        <end position="256"/>
    </location>
</feature>
<keyword evidence="4" id="KW-1003">Cell membrane</keyword>
<dbReference type="AlphaFoldDB" id="A0A923LDV5"/>
<dbReference type="EMBL" id="JACOOR010000008">
    <property type="protein sequence ID" value="MBC5660855.1"/>
    <property type="molecule type" value="Genomic_DNA"/>
</dbReference>
<feature type="transmembrane region" description="Helical" evidence="9">
    <location>
        <begin position="200"/>
        <end position="217"/>
    </location>
</feature>
<keyword evidence="3" id="KW-0050">Antiport</keyword>
<keyword evidence="7 9" id="KW-0472">Membrane</keyword>
<reference evidence="11" key="1">
    <citation type="submission" date="2020-08" db="EMBL/GenBank/DDBJ databases">
        <title>Genome public.</title>
        <authorList>
            <person name="Liu C."/>
            <person name="Sun Q."/>
        </authorList>
    </citation>
    <scope>NUCLEOTIDE SEQUENCE</scope>
    <source>
        <strain evidence="11">NSJ-68</strain>
    </source>
</reference>
<keyword evidence="12" id="KW-1185">Reference proteome</keyword>
<comment type="caution">
    <text evidence="11">The sequence shown here is derived from an EMBL/GenBank/DDBJ whole genome shotgun (WGS) entry which is preliminary data.</text>
</comment>
<evidence type="ECO:0000256" key="5">
    <source>
        <dbReference type="ARBA" id="ARBA00022692"/>
    </source>
</evidence>
<feature type="transmembrane region" description="Helical" evidence="9">
    <location>
        <begin position="371"/>
        <end position="388"/>
    </location>
</feature>
<dbReference type="PANTHER" id="PTHR33451">
    <property type="entry name" value="MALATE-2H(+)/NA(+)-LACTATE ANTIPORTER"/>
    <property type="match status" value="1"/>
</dbReference>
<evidence type="ECO:0000256" key="8">
    <source>
        <dbReference type="ARBA" id="ARBA00038435"/>
    </source>
</evidence>
<evidence type="ECO:0000256" key="7">
    <source>
        <dbReference type="ARBA" id="ARBA00023136"/>
    </source>
</evidence>
<evidence type="ECO:0000313" key="11">
    <source>
        <dbReference type="EMBL" id="MBC5660855.1"/>
    </source>
</evidence>
<gene>
    <name evidence="11" type="primary">nhaC</name>
    <name evidence="11" type="ORF">H8S44_13910</name>
</gene>
<feature type="transmembrane region" description="Helical" evidence="9">
    <location>
        <begin position="433"/>
        <end position="453"/>
    </location>
</feature>
<evidence type="ECO:0000256" key="9">
    <source>
        <dbReference type="SAM" id="Phobius"/>
    </source>
</evidence>
<dbReference type="GO" id="GO:0005886">
    <property type="term" value="C:plasma membrane"/>
    <property type="evidence" value="ECO:0007669"/>
    <property type="project" value="UniProtKB-SubCell"/>
</dbReference>
<feature type="transmembrane region" description="Helical" evidence="9">
    <location>
        <begin position="117"/>
        <end position="141"/>
    </location>
</feature>
<comment type="similarity">
    <text evidence="8">Belongs to the NhaC Na(+)/H(+) (TC 2.A.35) antiporter family.</text>
</comment>
<dbReference type="InterPro" id="IPR018461">
    <property type="entry name" value="Na/H_Antiport_NhaC-like_C"/>
</dbReference>
<dbReference type="PANTHER" id="PTHR33451:SF3">
    <property type="entry name" value="MALATE-2H(+)_NA(+)-LACTATE ANTIPORTER"/>
    <property type="match status" value="1"/>
</dbReference>
<protein>
    <submittedName>
        <fullName evidence="11">Na+/H+ antiporter NhaC</fullName>
    </submittedName>
</protein>